<keyword evidence="7 10" id="KW-0269">Exonuclease</keyword>
<evidence type="ECO:0000256" key="9">
    <source>
        <dbReference type="ARBA" id="ARBA00023204"/>
    </source>
</evidence>
<keyword evidence="9 10" id="KW-0234">DNA repair</keyword>
<evidence type="ECO:0000313" key="13">
    <source>
        <dbReference type="EMBL" id="QLJ52396.1"/>
    </source>
</evidence>
<dbReference type="SUPFAM" id="SSF88723">
    <property type="entry name" value="PIN domain-like"/>
    <property type="match status" value="1"/>
</dbReference>
<feature type="binding site" evidence="10">
    <location>
        <position position="80"/>
    </location>
    <ligand>
        <name>Mg(2+)</name>
        <dbReference type="ChEBI" id="CHEBI:18420"/>
        <label>1</label>
    </ligand>
</feature>
<dbReference type="PRINTS" id="PR00853">
    <property type="entry name" value="XPGRADSUPER"/>
</dbReference>
<dbReference type="Pfam" id="PF00752">
    <property type="entry name" value="XPG_N"/>
    <property type="match status" value="1"/>
</dbReference>
<dbReference type="EC" id="3.1.-.-" evidence="10"/>
<dbReference type="SMART" id="SM00279">
    <property type="entry name" value="HhH2"/>
    <property type="match status" value="1"/>
</dbReference>
<evidence type="ECO:0000256" key="6">
    <source>
        <dbReference type="ARBA" id="ARBA00022801"/>
    </source>
</evidence>
<dbReference type="Gene3D" id="3.40.50.1010">
    <property type="entry name" value="5'-nuclease"/>
    <property type="match status" value="1"/>
</dbReference>
<protein>
    <recommendedName>
        <fullName evidence="10">Flap endonuclease 1</fullName>
        <shortName evidence="10">FEN-1</shortName>
        <ecNumber evidence="10">3.1.-.-</ecNumber>
    </recommendedName>
    <alternativeName>
        <fullName evidence="10">Flap structure-specific endonuclease 1</fullName>
    </alternativeName>
</protein>
<dbReference type="PANTHER" id="PTHR11081">
    <property type="entry name" value="FLAP ENDONUCLEASE FAMILY MEMBER"/>
    <property type="match status" value="1"/>
</dbReference>
<dbReference type="InterPro" id="IPR006085">
    <property type="entry name" value="XPG_DNA_repair_N"/>
</dbReference>
<organism evidence="13 14">
    <name type="scientific">Fermentimicrarchaeum limneticum</name>
    <dbReference type="NCBI Taxonomy" id="2795018"/>
    <lineage>
        <taxon>Archaea</taxon>
        <taxon>Candidatus Micrarchaeota</taxon>
        <taxon>Candidatus Fermentimicrarchaeales</taxon>
        <taxon>Candidatus Fermentimicrarchaeaceae</taxon>
        <taxon>Candidatus Fermentimicrarchaeum</taxon>
    </lineage>
</organism>
<accession>A0A7D6BL14</accession>
<keyword evidence="1 10" id="KW-0235">DNA replication</keyword>
<feature type="region of interest" description="Interaction with PCNA" evidence="10">
    <location>
        <begin position="333"/>
        <end position="341"/>
    </location>
</feature>
<keyword evidence="8 10" id="KW-0460">Magnesium</keyword>
<dbReference type="Pfam" id="PF00867">
    <property type="entry name" value="XPG_I"/>
    <property type="match status" value="1"/>
</dbReference>
<dbReference type="Proteomes" id="UP000510821">
    <property type="component" value="Chromosome"/>
</dbReference>
<evidence type="ECO:0000256" key="4">
    <source>
        <dbReference type="ARBA" id="ARBA00022759"/>
    </source>
</evidence>
<keyword evidence="4 10" id="KW-0255">Endonuclease</keyword>
<dbReference type="GO" id="GO:0043137">
    <property type="term" value="P:DNA replication, removal of RNA primer"/>
    <property type="evidence" value="ECO:0007669"/>
    <property type="project" value="UniProtKB-UniRule"/>
</dbReference>
<feature type="binding site" evidence="10">
    <location>
        <position position="152"/>
    </location>
    <ligand>
        <name>Mg(2+)</name>
        <dbReference type="ChEBI" id="CHEBI:18420"/>
        <label>1</label>
    </ligand>
</feature>
<keyword evidence="2 10" id="KW-0540">Nuclease</keyword>
<evidence type="ECO:0000256" key="7">
    <source>
        <dbReference type="ARBA" id="ARBA00022839"/>
    </source>
</evidence>
<dbReference type="GO" id="GO:0006281">
    <property type="term" value="P:DNA repair"/>
    <property type="evidence" value="ECO:0007669"/>
    <property type="project" value="UniProtKB-UniRule"/>
</dbReference>
<dbReference type="SMART" id="SM00485">
    <property type="entry name" value="XPGN"/>
    <property type="match status" value="1"/>
</dbReference>
<dbReference type="Gene3D" id="1.10.150.20">
    <property type="entry name" value="5' to 3' exonuclease, C-terminal subdomain"/>
    <property type="match status" value="1"/>
</dbReference>
<evidence type="ECO:0000259" key="12">
    <source>
        <dbReference type="SMART" id="SM00485"/>
    </source>
</evidence>
<dbReference type="FunFam" id="3.40.50.1010:FF:000016">
    <property type="entry name" value="Flap endonuclease 1"/>
    <property type="match status" value="1"/>
</dbReference>
<dbReference type="CDD" id="cd09867">
    <property type="entry name" value="PIN_FEN1"/>
    <property type="match status" value="1"/>
</dbReference>
<feature type="domain" description="XPG-I" evidence="11">
    <location>
        <begin position="140"/>
        <end position="221"/>
    </location>
</feature>
<feature type="binding site" evidence="10">
    <location>
        <position position="154"/>
    </location>
    <ligand>
        <name>Mg(2+)</name>
        <dbReference type="ChEBI" id="CHEBI:18420"/>
        <label>1</label>
    </ligand>
</feature>
<evidence type="ECO:0000256" key="1">
    <source>
        <dbReference type="ARBA" id="ARBA00022705"/>
    </source>
</evidence>
<comment type="subunit">
    <text evidence="10">Interacts with PCNA. PCNA stimulates the nuclease activity without altering cleavage specificity.</text>
</comment>
<evidence type="ECO:0000256" key="5">
    <source>
        <dbReference type="ARBA" id="ARBA00022763"/>
    </source>
</evidence>
<dbReference type="InterPro" id="IPR036279">
    <property type="entry name" value="5-3_exonuclease_C_sf"/>
</dbReference>
<dbReference type="GO" id="GO:0008409">
    <property type="term" value="F:5'-3' exonuclease activity"/>
    <property type="evidence" value="ECO:0007669"/>
    <property type="project" value="UniProtKB-UniRule"/>
</dbReference>
<reference evidence="14" key="1">
    <citation type="submission" date="2020-07" db="EMBL/GenBank/DDBJ databases">
        <title>Metabolic diversity and evolutionary history of the archaeal phylum ###Micrarchaeota### uncovered from a freshwater lake metagenome.</title>
        <authorList>
            <person name="Kadnikov V.V."/>
            <person name="Savvichev A.S."/>
            <person name="Mardanov A.V."/>
            <person name="Beletsky A.V."/>
            <person name="Chupakov A.V."/>
            <person name="Kokryatskaya N.M."/>
            <person name="Pimenov N.V."/>
            <person name="Ravin N.V."/>
        </authorList>
    </citation>
    <scope>NUCLEOTIDE SEQUENCE [LARGE SCALE GENOMIC DNA]</scope>
</reference>
<dbReference type="SUPFAM" id="SSF47807">
    <property type="entry name" value="5' to 3' exonuclease, C-terminal subdomain"/>
    <property type="match status" value="1"/>
</dbReference>
<keyword evidence="5 10" id="KW-0227">DNA damage</keyword>
<dbReference type="KEGG" id="flt:Sv326_0221"/>
<dbReference type="InterPro" id="IPR006086">
    <property type="entry name" value="XPG-I_dom"/>
</dbReference>
<dbReference type="InterPro" id="IPR023426">
    <property type="entry name" value="Flap_endonuc"/>
</dbReference>
<gene>
    <name evidence="10" type="primary">fen</name>
    <name evidence="13" type="ORF">Sv326_0221</name>
</gene>
<dbReference type="InterPro" id="IPR029060">
    <property type="entry name" value="PIN-like_dom_sf"/>
</dbReference>
<comment type="similarity">
    <text evidence="10">Belongs to the XPG/RAD2 endonuclease family. FEN1 subfamily.</text>
</comment>
<dbReference type="InterPro" id="IPR019973">
    <property type="entry name" value="Flap_endonuc_arc"/>
</dbReference>
<comment type="function">
    <text evidence="10">Structure-specific nuclease with 5'-flap endonuclease and 5'-3' exonuclease activities involved in DNA replication and repair. During DNA replication, cleaves the 5'-overhanging flap structure that is generated by displacement synthesis when DNA polymerase encounters the 5'-end of a downstream Okazaki fragment. Binds the unpaired 3'-DNA end and kinks the DNA to facilitate 5' cleavage specificity. Cleaves one nucleotide into the double-stranded DNA from the junction in flap DNA, leaving a nick for ligation. Also involved in the base excision repair (BER) pathway. Acts as a genome stabilization factor that prevents flaps from equilibrating into structurs that lead to duplications and deletions. Also possesses 5'-3' exonuclease activity on nicked or gapped double-stranded DNA.</text>
</comment>
<evidence type="ECO:0000256" key="2">
    <source>
        <dbReference type="ARBA" id="ARBA00022722"/>
    </source>
</evidence>
<feature type="binding site" evidence="10">
    <location>
        <position position="173"/>
    </location>
    <ligand>
        <name>Mg(2+)</name>
        <dbReference type="ChEBI" id="CHEBI:18420"/>
        <label>2</label>
    </ligand>
</feature>
<comment type="caution">
    <text evidence="10">Lacks conserved residue(s) required for the propagation of feature annotation.</text>
</comment>
<keyword evidence="6 10" id="KW-0378">Hydrolase</keyword>
<name>A0A7D6BL14_FERL1</name>
<comment type="cofactor">
    <cofactor evidence="10">
        <name>Mg(2+)</name>
        <dbReference type="ChEBI" id="CHEBI:18420"/>
    </cofactor>
    <text evidence="10">Binds 2 magnesium ions per subunit. They probably participate in the reaction catalyzed by the enzyme. May bind an additional third magnesium ion after substrate binding.</text>
</comment>
<feature type="domain" description="XPG N-terminal" evidence="12">
    <location>
        <begin position="1"/>
        <end position="101"/>
    </location>
</feature>
<dbReference type="InterPro" id="IPR019974">
    <property type="entry name" value="XPG_CS"/>
</dbReference>
<dbReference type="InterPro" id="IPR008918">
    <property type="entry name" value="HhH2"/>
</dbReference>
<evidence type="ECO:0000256" key="8">
    <source>
        <dbReference type="ARBA" id="ARBA00022842"/>
    </source>
</evidence>
<evidence type="ECO:0000256" key="10">
    <source>
        <dbReference type="HAMAP-Rule" id="MF_00614"/>
    </source>
</evidence>
<dbReference type="HAMAP" id="MF_00614">
    <property type="entry name" value="Fen"/>
    <property type="match status" value="1"/>
</dbReference>
<dbReference type="SMART" id="SM00484">
    <property type="entry name" value="XPGI"/>
    <property type="match status" value="1"/>
</dbReference>
<dbReference type="EMBL" id="CP058998">
    <property type="protein sequence ID" value="QLJ52396.1"/>
    <property type="molecule type" value="Genomic_DNA"/>
</dbReference>
<keyword evidence="3 10" id="KW-0479">Metal-binding</keyword>
<dbReference type="InterPro" id="IPR006084">
    <property type="entry name" value="XPG/Rad2"/>
</dbReference>
<dbReference type="NCBIfam" id="TIGR03674">
    <property type="entry name" value="fen_arch"/>
    <property type="match status" value="1"/>
</dbReference>
<evidence type="ECO:0000313" key="14">
    <source>
        <dbReference type="Proteomes" id="UP000510821"/>
    </source>
</evidence>
<dbReference type="GO" id="GO:0003677">
    <property type="term" value="F:DNA binding"/>
    <property type="evidence" value="ECO:0007669"/>
    <property type="project" value="UniProtKB-UniRule"/>
</dbReference>
<dbReference type="PROSITE" id="PS00841">
    <property type="entry name" value="XPG_1"/>
    <property type="match status" value="1"/>
</dbReference>
<evidence type="ECO:0000256" key="3">
    <source>
        <dbReference type="ARBA" id="ARBA00022723"/>
    </source>
</evidence>
<evidence type="ECO:0000259" key="11">
    <source>
        <dbReference type="SMART" id="SM00484"/>
    </source>
</evidence>
<feature type="binding site" evidence="10">
    <location>
        <position position="236"/>
    </location>
    <ligand>
        <name>Mg(2+)</name>
        <dbReference type="ChEBI" id="CHEBI:18420"/>
        <label>2</label>
    </ligand>
</feature>
<dbReference type="GO" id="GO:0000287">
    <property type="term" value="F:magnesium ion binding"/>
    <property type="evidence" value="ECO:0007669"/>
    <property type="project" value="UniProtKB-UniRule"/>
</dbReference>
<proteinExistence type="inferred from homology"/>
<dbReference type="GO" id="GO:0017108">
    <property type="term" value="F:5'-flap endonuclease activity"/>
    <property type="evidence" value="ECO:0007669"/>
    <property type="project" value="UniProtKB-UniRule"/>
</dbReference>
<feature type="region of interest" description="N-domain" evidence="10">
    <location>
        <begin position="1"/>
        <end position="98"/>
    </location>
</feature>
<dbReference type="AlphaFoldDB" id="A0A7D6BL14"/>
<sequence length="343" mass="37978">MGVELGELVQKDEITLEALSGRVIAVDAYNALYQFLSIIRQPDGTPLMDSKGRITSHLSGIFYRTAKLIEAGIRPAYVFDGEPPKLKRSVLEGRKEVREKAEERWKDALRRGELAEARVYAQASSKLSREMVEDAKKLVELMGLPVIQAPGEGEAQAAFLAERNVVDACSSQDYDSLLFGAPRLVRNLTMSGRRKLPRKDVYVDVRTELVELGRSLKALGIDRKGLIWIGILVGTDFNSGVKGIGPKKALKIVAESSSFEDVFGKFRGEIDADPSEVEGIFLHPAVDENCKVDFGEPNAEGVVKFLCGEHSFSEDRVRNTLKVMVKVLTEKTMQSSLGDWFGR</sequence>
<dbReference type="PANTHER" id="PTHR11081:SF9">
    <property type="entry name" value="FLAP ENDONUCLEASE 1"/>
    <property type="match status" value="1"/>
</dbReference>
<feature type="binding site" evidence="10">
    <location>
        <position position="175"/>
    </location>
    <ligand>
        <name>Mg(2+)</name>
        <dbReference type="ChEBI" id="CHEBI:18420"/>
        <label>2</label>
    </ligand>
</feature>
<feature type="binding site" evidence="10">
    <location>
        <position position="27"/>
    </location>
    <ligand>
        <name>Mg(2+)</name>
        <dbReference type="ChEBI" id="CHEBI:18420"/>
        <label>1</label>
    </ligand>
</feature>